<evidence type="ECO:0000313" key="2">
    <source>
        <dbReference type="EMBL" id="RHZ06939.1"/>
    </source>
</evidence>
<sequence>MKFLAFLVHAVAAASQLVFDNAPSIGENHGSVIYSNVSWAVRFRTPALLGAHDIAPDLPNCTESIASSRILISNTVDGVKHKYQWTPNRPIVVTSNTTYWFTLGSSRESWDKYPTWLDGDKKFSADDPLGGVRVAYIRAKDDPWTLLTLYENYLTPSLQVHATYST</sequence>
<proteinExistence type="predicted"/>
<protein>
    <submittedName>
        <fullName evidence="2">Uncharacterized protein</fullName>
    </submittedName>
</protein>
<name>A0A397F0L5_APHAT</name>
<dbReference type="Proteomes" id="UP000266196">
    <property type="component" value="Unassembled WGS sequence"/>
</dbReference>
<feature type="signal peptide" evidence="1">
    <location>
        <begin position="1"/>
        <end position="15"/>
    </location>
</feature>
<dbReference type="AlphaFoldDB" id="A0A397F0L5"/>
<comment type="caution">
    <text evidence="2">The sequence shown here is derived from an EMBL/GenBank/DDBJ whole genome shotgun (WGS) entry which is preliminary data.</text>
</comment>
<dbReference type="VEuPathDB" id="FungiDB:H257_19521"/>
<organism evidence="2 3">
    <name type="scientific">Aphanomyces astaci</name>
    <name type="common">Crayfish plague agent</name>
    <dbReference type="NCBI Taxonomy" id="112090"/>
    <lineage>
        <taxon>Eukaryota</taxon>
        <taxon>Sar</taxon>
        <taxon>Stramenopiles</taxon>
        <taxon>Oomycota</taxon>
        <taxon>Saprolegniomycetes</taxon>
        <taxon>Saprolegniales</taxon>
        <taxon>Verrucalvaceae</taxon>
        <taxon>Aphanomyces</taxon>
    </lineage>
</organism>
<keyword evidence="1" id="KW-0732">Signal</keyword>
<evidence type="ECO:0000313" key="3">
    <source>
        <dbReference type="Proteomes" id="UP000266196"/>
    </source>
</evidence>
<feature type="chain" id="PRO_5017320571" evidence="1">
    <location>
        <begin position="16"/>
        <end position="166"/>
    </location>
</feature>
<accession>A0A397F0L5</accession>
<dbReference type="EMBL" id="QUTE01012522">
    <property type="protein sequence ID" value="RHZ06939.1"/>
    <property type="molecule type" value="Genomic_DNA"/>
</dbReference>
<reference evidence="2 3" key="1">
    <citation type="submission" date="2018-08" db="EMBL/GenBank/DDBJ databases">
        <title>Aphanomyces genome sequencing and annotation.</title>
        <authorList>
            <person name="Minardi D."/>
            <person name="Oidtmann B."/>
            <person name="Van Der Giezen M."/>
            <person name="Studholme D.J."/>
        </authorList>
    </citation>
    <scope>NUCLEOTIDE SEQUENCE [LARGE SCALE GENOMIC DNA]</scope>
    <source>
        <strain evidence="2 3">197901</strain>
    </source>
</reference>
<evidence type="ECO:0000256" key="1">
    <source>
        <dbReference type="SAM" id="SignalP"/>
    </source>
</evidence>
<gene>
    <name evidence="2" type="ORF">DYB31_007649</name>
</gene>